<organism evidence="2 3">
    <name type="scientific">Nezara viridula</name>
    <name type="common">Southern green stink bug</name>
    <name type="synonym">Cimex viridulus</name>
    <dbReference type="NCBI Taxonomy" id="85310"/>
    <lineage>
        <taxon>Eukaryota</taxon>
        <taxon>Metazoa</taxon>
        <taxon>Ecdysozoa</taxon>
        <taxon>Arthropoda</taxon>
        <taxon>Hexapoda</taxon>
        <taxon>Insecta</taxon>
        <taxon>Pterygota</taxon>
        <taxon>Neoptera</taxon>
        <taxon>Paraneoptera</taxon>
        <taxon>Hemiptera</taxon>
        <taxon>Heteroptera</taxon>
        <taxon>Panheteroptera</taxon>
        <taxon>Pentatomomorpha</taxon>
        <taxon>Pentatomoidea</taxon>
        <taxon>Pentatomidae</taxon>
        <taxon>Pentatominae</taxon>
        <taxon>Nezara</taxon>
    </lineage>
</organism>
<keyword evidence="3" id="KW-1185">Reference proteome</keyword>
<accession>A0A9P0HFW0</accession>
<feature type="compositionally biased region" description="Polar residues" evidence="1">
    <location>
        <begin position="22"/>
        <end position="34"/>
    </location>
</feature>
<name>A0A9P0HFW0_NEZVI</name>
<protein>
    <submittedName>
        <fullName evidence="2">Uncharacterized protein</fullName>
    </submittedName>
</protein>
<evidence type="ECO:0000256" key="1">
    <source>
        <dbReference type="SAM" id="MobiDB-lite"/>
    </source>
</evidence>
<dbReference type="AlphaFoldDB" id="A0A9P0HFW0"/>
<feature type="compositionally biased region" description="Low complexity" evidence="1">
    <location>
        <begin position="80"/>
        <end position="110"/>
    </location>
</feature>
<evidence type="ECO:0000313" key="3">
    <source>
        <dbReference type="Proteomes" id="UP001152798"/>
    </source>
</evidence>
<feature type="region of interest" description="Disordered" evidence="1">
    <location>
        <begin position="1"/>
        <end position="38"/>
    </location>
</feature>
<proteinExistence type="predicted"/>
<sequence length="178" mass="18849">MQPAGLGGVLTGRKVKRDPAITDQSNPKSGSNDNDGVKSELTKLFLELRLVRKRNQNGWARRWSALTRARARFQKRRSAAQRAAQAESAAPAPAHSRSSSSPAADPAGAACPTSSRAHAAVWYGSQLAAQLTLAPPGPSRLIVIRTSPATQTAININTTRIVVVCQVCRLGSAAKQSC</sequence>
<feature type="region of interest" description="Disordered" evidence="1">
    <location>
        <begin position="74"/>
        <end position="111"/>
    </location>
</feature>
<reference evidence="2" key="1">
    <citation type="submission" date="2022-01" db="EMBL/GenBank/DDBJ databases">
        <authorList>
            <person name="King R."/>
        </authorList>
    </citation>
    <scope>NUCLEOTIDE SEQUENCE</scope>
</reference>
<gene>
    <name evidence="2" type="ORF">NEZAVI_LOCUS10014</name>
</gene>
<evidence type="ECO:0000313" key="2">
    <source>
        <dbReference type="EMBL" id="CAH1400866.1"/>
    </source>
</evidence>
<dbReference type="EMBL" id="OV725081">
    <property type="protein sequence ID" value="CAH1400866.1"/>
    <property type="molecule type" value="Genomic_DNA"/>
</dbReference>
<dbReference type="Proteomes" id="UP001152798">
    <property type="component" value="Chromosome 5"/>
</dbReference>
<feature type="compositionally biased region" description="Gly residues" evidence="1">
    <location>
        <begin position="1"/>
        <end position="10"/>
    </location>
</feature>